<dbReference type="EMBL" id="JACBKZ010000011">
    <property type="protein sequence ID" value="KAF5938862.1"/>
    <property type="molecule type" value="Genomic_DNA"/>
</dbReference>
<proteinExistence type="predicted"/>
<evidence type="ECO:0000313" key="2">
    <source>
        <dbReference type="EMBL" id="KAF5938862.1"/>
    </source>
</evidence>
<gene>
    <name evidence="2" type="ORF">HYC85_023121</name>
</gene>
<dbReference type="AlphaFoldDB" id="A0A7J7GDM9"/>
<feature type="region of interest" description="Disordered" evidence="1">
    <location>
        <begin position="1"/>
        <end position="27"/>
    </location>
</feature>
<comment type="caution">
    <text evidence="2">The sequence shown here is derived from an EMBL/GenBank/DDBJ whole genome shotgun (WGS) entry which is preliminary data.</text>
</comment>
<organism evidence="2 3">
    <name type="scientific">Camellia sinensis</name>
    <name type="common">Tea plant</name>
    <name type="synonym">Thea sinensis</name>
    <dbReference type="NCBI Taxonomy" id="4442"/>
    <lineage>
        <taxon>Eukaryota</taxon>
        <taxon>Viridiplantae</taxon>
        <taxon>Streptophyta</taxon>
        <taxon>Embryophyta</taxon>
        <taxon>Tracheophyta</taxon>
        <taxon>Spermatophyta</taxon>
        <taxon>Magnoliopsida</taxon>
        <taxon>eudicotyledons</taxon>
        <taxon>Gunneridae</taxon>
        <taxon>Pentapetalae</taxon>
        <taxon>asterids</taxon>
        <taxon>Ericales</taxon>
        <taxon>Theaceae</taxon>
        <taxon>Camellia</taxon>
    </lineage>
</organism>
<reference evidence="3" key="1">
    <citation type="journal article" date="2020" name="Nat. Commun.">
        <title>Genome assembly of wild tea tree DASZ reveals pedigree and selection history of tea varieties.</title>
        <authorList>
            <person name="Zhang W."/>
            <person name="Zhang Y."/>
            <person name="Qiu H."/>
            <person name="Guo Y."/>
            <person name="Wan H."/>
            <person name="Zhang X."/>
            <person name="Scossa F."/>
            <person name="Alseekh S."/>
            <person name="Zhang Q."/>
            <person name="Wang P."/>
            <person name="Xu L."/>
            <person name="Schmidt M.H."/>
            <person name="Jia X."/>
            <person name="Li D."/>
            <person name="Zhu A."/>
            <person name="Guo F."/>
            <person name="Chen W."/>
            <person name="Ni D."/>
            <person name="Usadel B."/>
            <person name="Fernie A.R."/>
            <person name="Wen W."/>
        </authorList>
    </citation>
    <scope>NUCLEOTIDE SEQUENCE [LARGE SCALE GENOMIC DNA]</scope>
    <source>
        <strain evidence="3">cv. G240</strain>
    </source>
</reference>
<sequence length="61" mass="6926">MKKGLPTVAHQRRHHRSQQPQSRSPLSIILVTGTLKRGNGRGRNKYKGESICISMGEKKMR</sequence>
<protein>
    <submittedName>
        <fullName evidence="2">Uncharacterized protein</fullName>
    </submittedName>
</protein>
<accession>A0A7J7GDM9</accession>
<evidence type="ECO:0000256" key="1">
    <source>
        <dbReference type="SAM" id="MobiDB-lite"/>
    </source>
</evidence>
<evidence type="ECO:0000313" key="3">
    <source>
        <dbReference type="Proteomes" id="UP000593564"/>
    </source>
</evidence>
<dbReference type="Proteomes" id="UP000593564">
    <property type="component" value="Unassembled WGS sequence"/>
</dbReference>
<reference evidence="2 3" key="2">
    <citation type="submission" date="2020-07" db="EMBL/GenBank/DDBJ databases">
        <title>Genome assembly of wild tea tree DASZ reveals pedigree and selection history of tea varieties.</title>
        <authorList>
            <person name="Zhang W."/>
        </authorList>
    </citation>
    <scope>NUCLEOTIDE SEQUENCE [LARGE SCALE GENOMIC DNA]</scope>
    <source>
        <strain evidence="3">cv. G240</strain>
        <tissue evidence="2">Leaf</tissue>
    </source>
</reference>
<keyword evidence="3" id="KW-1185">Reference proteome</keyword>
<name>A0A7J7GDM9_CAMSI</name>